<evidence type="ECO:0000313" key="2">
    <source>
        <dbReference type="Proteomes" id="UP001054945"/>
    </source>
</evidence>
<sequence>MQCNFIQFYVTTSFLIKANQALQNLPIPENPSRRLACEIYILTPRNPESGRSAFPAYSRKGRTFSCIGWQCQNGRNKIRTKCDENIVCHSKIISPKPKTPIDFHGLQNFCCKSFGVCLRHFEFVPLLSGVFFTRGKNHPTMIDWRSNFMRCILPWGVIWNGGSSVFAH</sequence>
<evidence type="ECO:0000313" key="1">
    <source>
        <dbReference type="EMBL" id="GIX72414.1"/>
    </source>
</evidence>
<dbReference type="EMBL" id="BPLR01002311">
    <property type="protein sequence ID" value="GIX72414.1"/>
    <property type="molecule type" value="Genomic_DNA"/>
</dbReference>
<keyword evidence="2" id="KW-1185">Reference proteome</keyword>
<protein>
    <submittedName>
        <fullName evidence="1">Uncharacterized protein</fullName>
    </submittedName>
</protein>
<organism evidence="1 2">
    <name type="scientific">Caerostris extrusa</name>
    <name type="common">Bark spider</name>
    <name type="synonym">Caerostris bankana</name>
    <dbReference type="NCBI Taxonomy" id="172846"/>
    <lineage>
        <taxon>Eukaryota</taxon>
        <taxon>Metazoa</taxon>
        <taxon>Ecdysozoa</taxon>
        <taxon>Arthropoda</taxon>
        <taxon>Chelicerata</taxon>
        <taxon>Arachnida</taxon>
        <taxon>Araneae</taxon>
        <taxon>Araneomorphae</taxon>
        <taxon>Entelegynae</taxon>
        <taxon>Araneoidea</taxon>
        <taxon>Araneidae</taxon>
        <taxon>Caerostris</taxon>
    </lineage>
</organism>
<gene>
    <name evidence="1" type="ORF">CEXT_479561</name>
</gene>
<accession>A0AAV4MIP6</accession>
<dbReference type="AlphaFoldDB" id="A0AAV4MIP6"/>
<comment type="caution">
    <text evidence="1">The sequence shown here is derived from an EMBL/GenBank/DDBJ whole genome shotgun (WGS) entry which is preliminary data.</text>
</comment>
<name>A0AAV4MIP6_CAEEX</name>
<reference evidence="1 2" key="1">
    <citation type="submission" date="2021-06" db="EMBL/GenBank/DDBJ databases">
        <title>Caerostris extrusa draft genome.</title>
        <authorList>
            <person name="Kono N."/>
            <person name="Arakawa K."/>
        </authorList>
    </citation>
    <scope>NUCLEOTIDE SEQUENCE [LARGE SCALE GENOMIC DNA]</scope>
</reference>
<proteinExistence type="predicted"/>
<dbReference type="Proteomes" id="UP001054945">
    <property type="component" value="Unassembled WGS sequence"/>
</dbReference>